<dbReference type="InterPro" id="IPR016047">
    <property type="entry name" value="M23ase_b-sheet_dom"/>
</dbReference>
<comment type="caution">
    <text evidence="3">The sequence shown here is derived from an EMBL/GenBank/DDBJ whole genome shotgun (WGS) entry which is preliminary data.</text>
</comment>
<evidence type="ECO:0000256" key="1">
    <source>
        <dbReference type="ARBA" id="ARBA00022729"/>
    </source>
</evidence>
<organism evidence="3 4">
    <name type="scientific">Leifsonia poae</name>
    <dbReference type="NCBI Taxonomy" id="110933"/>
    <lineage>
        <taxon>Bacteria</taxon>
        <taxon>Bacillati</taxon>
        <taxon>Actinomycetota</taxon>
        <taxon>Actinomycetes</taxon>
        <taxon>Micrococcales</taxon>
        <taxon>Microbacteriaceae</taxon>
        <taxon>Leifsonia</taxon>
    </lineage>
</organism>
<keyword evidence="1" id="KW-0732">Signal</keyword>
<reference evidence="3" key="2">
    <citation type="submission" date="2023-01" db="EMBL/GenBank/DDBJ databases">
        <authorList>
            <person name="Sun Q."/>
            <person name="Evtushenko L."/>
        </authorList>
    </citation>
    <scope>NUCLEOTIDE SEQUENCE</scope>
    <source>
        <strain evidence="3">VKM Ac-1401</strain>
    </source>
</reference>
<feature type="domain" description="M23ase beta-sheet core" evidence="2">
    <location>
        <begin position="37"/>
        <end position="129"/>
    </location>
</feature>
<evidence type="ECO:0000259" key="2">
    <source>
        <dbReference type="Pfam" id="PF01551"/>
    </source>
</evidence>
<dbReference type="InterPro" id="IPR011055">
    <property type="entry name" value="Dup_hybrid_motif"/>
</dbReference>
<dbReference type="Gene3D" id="2.70.70.10">
    <property type="entry name" value="Glucose Permease (Domain IIA)"/>
    <property type="match status" value="1"/>
</dbReference>
<sequence length="150" mass="15517">MRPAAIDSTSRGAWRWPLQGVALTRPFEAPATPYSAGHRGVDLRAAPGAAVSAPSDAVVHFSGVVVDRPVLTLDHGDGVLSSYEPVRSELKAGDSVAVGGSVGVVSTGGHCNEACLHVGVRVYGEYVSPLLYFDRVPRAVLLPLGSGSGR</sequence>
<dbReference type="GO" id="GO:0004222">
    <property type="term" value="F:metalloendopeptidase activity"/>
    <property type="evidence" value="ECO:0007669"/>
    <property type="project" value="TreeGrafter"/>
</dbReference>
<accession>A0A9W6HCZ5</accession>
<evidence type="ECO:0000313" key="4">
    <source>
        <dbReference type="Proteomes" id="UP001142372"/>
    </source>
</evidence>
<dbReference type="InterPro" id="IPR050570">
    <property type="entry name" value="Cell_wall_metabolism_enzyme"/>
</dbReference>
<name>A0A9W6HCZ5_9MICO</name>
<dbReference type="Proteomes" id="UP001142372">
    <property type="component" value="Unassembled WGS sequence"/>
</dbReference>
<dbReference type="SUPFAM" id="SSF51261">
    <property type="entry name" value="Duplicated hybrid motif"/>
    <property type="match status" value="1"/>
</dbReference>
<dbReference type="PANTHER" id="PTHR21666:SF289">
    <property type="entry name" value="L-ALA--D-GLU ENDOPEPTIDASE"/>
    <property type="match status" value="1"/>
</dbReference>
<proteinExistence type="predicted"/>
<gene>
    <name evidence="3" type="ORF">GCM10017584_33580</name>
</gene>
<keyword evidence="4" id="KW-1185">Reference proteome</keyword>
<dbReference type="EMBL" id="BSEN01000015">
    <property type="protein sequence ID" value="GLJ77784.1"/>
    <property type="molecule type" value="Genomic_DNA"/>
</dbReference>
<evidence type="ECO:0000313" key="3">
    <source>
        <dbReference type="EMBL" id="GLJ77784.1"/>
    </source>
</evidence>
<dbReference type="AlphaFoldDB" id="A0A9W6HCZ5"/>
<dbReference type="Pfam" id="PF01551">
    <property type="entry name" value="Peptidase_M23"/>
    <property type="match status" value="1"/>
</dbReference>
<reference evidence="3" key="1">
    <citation type="journal article" date="2014" name="Int. J. Syst. Evol. Microbiol.">
        <title>Complete genome sequence of Corynebacterium casei LMG S-19264T (=DSM 44701T), isolated from a smear-ripened cheese.</title>
        <authorList>
            <consortium name="US DOE Joint Genome Institute (JGI-PGF)"/>
            <person name="Walter F."/>
            <person name="Albersmeier A."/>
            <person name="Kalinowski J."/>
            <person name="Ruckert C."/>
        </authorList>
    </citation>
    <scope>NUCLEOTIDE SEQUENCE</scope>
    <source>
        <strain evidence="3">VKM Ac-1401</strain>
    </source>
</reference>
<dbReference type="PANTHER" id="PTHR21666">
    <property type="entry name" value="PEPTIDASE-RELATED"/>
    <property type="match status" value="1"/>
</dbReference>
<protein>
    <recommendedName>
        <fullName evidence="2">M23ase beta-sheet core domain-containing protein</fullName>
    </recommendedName>
</protein>